<organism evidence="1 2">
    <name type="scientific">Hyalomma asiaticum</name>
    <name type="common">Tick</name>
    <dbReference type="NCBI Taxonomy" id="266040"/>
    <lineage>
        <taxon>Eukaryota</taxon>
        <taxon>Metazoa</taxon>
        <taxon>Ecdysozoa</taxon>
        <taxon>Arthropoda</taxon>
        <taxon>Chelicerata</taxon>
        <taxon>Arachnida</taxon>
        <taxon>Acari</taxon>
        <taxon>Parasitiformes</taxon>
        <taxon>Ixodida</taxon>
        <taxon>Ixodoidea</taxon>
        <taxon>Ixodidae</taxon>
        <taxon>Hyalomminae</taxon>
        <taxon>Hyalomma</taxon>
    </lineage>
</organism>
<gene>
    <name evidence="1" type="ORF">HPB50_018472</name>
</gene>
<proteinExistence type="predicted"/>
<comment type="caution">
    <text evidence="1">The sequence shown here is derived from an EMBL/GenBank/DDBJ whole genome shotgun (WGS) entry which is preliminary data.</text>
</comment>
<evidence type="ECO:0000313" key="1">
    <source>
        <dbReference type="EMBL" id="KAH6947346.1"/>
    </source>
</evidence>
<sequence length="113" mass="11987">MKTGFINPRILRNKEKKKQMTKNARASVVARHRSLWNRPQRGPEAAKSPAKSVTQQRRPFHDRVAAGSTSECMDAAAPKPGAGSSTLGSTGLGSHGGDRAADAVLAKVSSHTV</sequence>
<protein>
    <submittedName>
        <fullName evidence="1">Uncharacterized protein</fullName>
    </submittedName>
</protein>
<keyword evidence="2" id="KW-1185">Reference proteome</keyword>
<evidence type="ECO:0000313" key="2">
    <source>
        <dbReference type="Proteomes" id="UP000821845"/>
    </source>
</evidence>
<accession>A0ACB7TML7</accession>
<dbReference type="EMBL" id="CM023481">
    <property type="protein sequence ID" value="KAH6947346.1"/>
    <property type="molecule type" value="Genomic_DNA"/>
</dbReference>
<name>A0ACB7TML7_HYAAI</name>
<dbReference type="Proteomes" id="UP000821845">
    <property type="component" value="Chromosome 1"/>
</dbReference>
<reference evidence="1" key="1">
    <citation type="submission" date="2020-05" db="EMBL/GenBank/DDBJ databases">
        <title>Large-scale comparative analyses of tick genomes elucidate their genetic diversity and vector capacities.</title>
        <authorList>
            <person name="Jia N."/>
            <person name="Wang J."/>
            <person name="Shi W."/>
            <person name="Du L."/>
            <person name="Sun Y."/>
            <person name="Zhan W."/>
            <person name="Jiang J."/>
            <person name="Wang Q."/>
            <person name="Zhang B."/>
            <person name="Ji P."/>
            <person name="Sakyi L.B."/>
            <person name="Cui X."/>
            <person name="Yuan T."/>
            <person name="Jiang B."/>
            <person name="Yang W."/>
            <person name="Lam T.T.-Y."/>
            <person name="Chang Q."/>
            <person name="Ding S."/>
            <person name="Wang X."/>
            <person name="Zhu J."/>
            <person name="Ruan X."/>
            <person name="Zhao L."/>
            <person name="Wei J."/>
            <person name="Que T."/>
            <person name="Du C."/>
            <person name="Cheng J."/>
            <person name="Dai P."/>
            <person name="Han X."/>
            <person name="Huang E."/>
            <person name="Gao Y."/>
            <person name="Liu J."/>
            <person name="Shao H."/>
            <person name="Ye R."/>
            <person name="Li L."/>
            <person name="Wei W."/>
            <person name="Wang X."/>
            <person name="Wang C."/>
            <person name="Yang T."/>
            <person name="Huo Q."/>
            <person name="Li W."/>
            <person name="Guo W."/>
            <person name="Chen H."/>
            <person name="Zhou L."/>
            <person name="Ni X."/>
            <person name="Tian J."/>
            <person name="Zhou Y."/>
            <person name="Sheng Y."/>
            <person name="Liu T."/>
            <person name="Pan Y."/>
            <person name="Xia L."/>
            <person name="Li J."/>
            <person name="Zhao F."/>
            <person name="Cao W."/>
        </authorList>
    </citation>
    <scope>NUCLEOTIDE SEQUENCE</scope>
    <source>
        <strain evidence="1">Hyas-2018</strain>
    </source>
</reference>